<dbReference type="HOGENOM" id="CLU_3002007_0_0_1"/>
<dbReference type="OrthoDB" id="2729552at2759"/>
<accession>W4JNG1</accession>
<reference evidence="1 2" key="1">
    <citation type="journal article" date="2012" name="New Phytol.">
        <title>Insight into trade-off between wood decay and parasitism from the genome of a fungal forest pathogen.</title>
        <authorList>
            <person name="Olson A."/>
            <person name="Aerts A."/>
            <person name="Asiegbu F."/>
            <person name="Belbahri L."/>
            <person name="Bouzid O."/>
            <person name="Broberg A."/>
            <person name="Canback B."/>
            <person name="Coutinho P.M."/>
            <person name="Cullen D."/>
            <person name="Dalman K."/>
            <person name="Deflorio G."/>
            <person name="van Diepen L.T."/>
            <person name="Dunand C."/>
            <person name="Duplessis S."/>
            <person name="Durling M."/>
            <person name="Gonthier P."/>
            <person name="Grimwood J."/>
            <person name="Fossdal C.G."/>
            <person name="Hansson D."/>
            <person name="Henrissat B."/>
            <person name="Hietala A."/>
            <person name="Himmelstrand K."/>
            <person name="Hoffmeister D."/>
            <person name="Hogberg N."/>
            <person name="James T.Y."/>
            <person name="Karlsson M."/>
            <person name="Kohler A."/>
            <person name="Kues U."/>
            <person name="Lee Y.H."/>
            <person name="Lin Y.C."/>
            <person name="Lind M."/>
            <person name="Lindquist E."/>
            <person name="Lombard V."/>
            <person name="Lucas S."/>
            <person name="Lunden K."/>
            <person name="Morin E."/>
            <person name="Murat C."/>
            <person name="Park J."/>
            <person name="Raffaello T."/>
            <person name="Rouze P."/>
            <person name="Salamov A."/>
            <person name="Schmutz J."/>
            <person name="Solheim H."/>
            <person name="Stahlberg J."/>
            <person name="Velez H."/>
            <person name="de Vries R.P."/>
            <person name="Wiebenga A."/>
            <person name="Woodward S."/>
            <person name="Yakovlev I."/>
            <person name="Garbelotto M."/>
            <person name="Martin F."/>
            <person name="Grigoriev I.V."/>
            <person name="Stenlid J."/>
        </authorList>
    </citation>
    <scope>NUCLEOTIDE SEQUENCE [LARGE SCALE GENOMIC DNA]</scope>
    <source>
        <strain evidence="1 2">TC 32-1</strain>
    </source>
</reference>
<feature type="non-terminal residue" evidence="1">
    <location>
        <position position="1"/>
    </location>
</feature>
<gene>
    <name evidence="1" type="ORF">HETIRDRAFT_57511</name>
</gene>
<evidence type="ECO:0000313" key="1">
    <source>
        <dbReference type="EMBL" id="ETW75019.1"/>
    </source>
</evidence>
<name>W4JNG1_HETIT</name>
<dbReference type="GeneID" id="20678398"/>
<dbReference type="Gene3D" id="2.40.70.10">
    <property type="entry name" value="Acid Proteases"/>
    <property type="match status" value="1"/>
</dbReference>
<proteinExistence type="predicted"/>
<dbReference type="InterPro" id="IPR021109">
    <property type="entry name" value="Peptidase_aspartic_dom_sf"/>
</dbReference>
<sequence>ELLATNLGGEDVILGTDCLYEHNPQINWVKNRLTFSICARTCLVSRPKFMIQAQLLL</sequence>
<dbReference type="KEGG" id="hir:HETIRDRAFT_57511"/>
<dbReference type="EMBL" id="KI925467">
    <property type="protein sequence ID" value="ETW75019.1"/>
    <property type="molecule type" value="Genomic_DNA"/>
</dbReference>
<protein>
    <submittedName>
        <fullName evidence="1">Uncharacterized protein</fullName>
    </submittedName>
</protein>
<dbReference type="RefSeq" id="XP_009553070.1">
    <property type="nucleotide sequence ID" value="XM_009554775.1"/>
</dbReference>
<organism evidence="1 2">
    <name type="scientific">Heterobasidion irregulare (strain TC 32-1)</name>
    <dbReference type="NCBI Taxonomy" id="747525"/>
    <lineage>
        <taxon>Eukaryota</taxon>
        <taxon>Fungi</taxon>
        <taxon>Dikarya</taxon>
        <taxon>Basidiomycota</taxon>
        <taxon>Agaricomycotina</taxon>
        <taxon>Agaricomycetes</taxon>
        <taxon>Russulales</taxon>
        <taxon>Bondarzewiaceae</taxon>
        <taxon>Heterobasidion</taxon>
        <taxon>Heterobasidion annosum species complex</taxon>
    </lineage>
</organism>
<dbReference type="AlphaFoldDB" id="W4JNG1"/>
<dbReference type="Proteomes" id="UP000030671">
    <property type="component" value="Unassembled WGS sequence"/>
</dbReference>
<evidence type="ECO:0000313" key="2">
    <source>
        <dbReference type="Proteomes" id="UP000030671"/>
    </source>
</evidence>
<dbReference type="InParanoid" id="W4JNG1"/>
<keyword evidence="2" id="KW-1185">Reference proteome</keyword>